<dbReference type="AlphaFoldDB" id="A0A9P4GYP1"/>
<organism evidence="2 3">
    <name type="scientific">Setomelanomma holmii</name>
    <dbReference type="NCBI Taxonomy" id="210430"/>
    <lineage>
        <taxon>Eukaryota</taxon>
        <taxon>Fungi</taxon>
        <taxon>Dikarya</taxon>
        <taxon>Ascomycota</taxon>
        <taxon>Pezizomycotina</taxon>
        <taxon>Dothideomycetes</taxon>
        <taxon>Pleosporomycetidae</taxon>
        <taxon>Pleosporales</taxon>
        <taxon>Pleosporineae</taxon>
        <taxon>Phaeosphaeriaceae</taxon>
        <taxon>Setomelanomma</taxon>
    </lineage>
</organism>
<evidence type="ECO:0000256" key="1">
    <source>
        <dbReference type="SAM" id="MobiDB-lite"/>
    </source>
</evidence>
<feature type="region of interest" description="Disordered" evidence="1">
    <location>
        <begin position="18"/>
        <end position="158"/>
    </location>
</feature>
<comment type="caution">
    <text evidence="2">The sequence shown here is derived from an EMBL/GenBank/DDBJ whole genome shotgun (WGS) entry which is preliminary data.</text>
</comment>
<dbReference type="EMBL" id="ML978269">
    <property type="protein sequence ID" value="KAF2025318.1"/>
    <property type="molecule type" value="Genomic_DNA"/>
</dbReference>
<feature type="compositionally biased region" description="Basic residues" evidence="1">
    <location>
        <begin position="40"/>
        <end position="51"/>
    </location>
</feature>
<feature type="compositionally biased region" description="Acidic residues" evidence="1">
    <location>
        <begin position="110"/>
        <end position="130"/>
    </location>
</feature>
<protein>
    <submittedName>
        <fullName evidence="2">Uncharacterized protein</fullName>
    </submittedName>
</protein>
<proteinExistence type="predicted"/>
<feature type="compositionally biased region" description="Basic and acidic residues" evidence="1">
    <location>
        <begin position="131"/>
        <end position="144"/>
    </location>
</feature>
<reference evidence="2" key="1">
    <citation type="journal article" date="2020" name="Stud. Mycol.">
        <title>101 Dothideomycetes genomes: a test case for predicting lifestyles and emergence of pathogens.</title>
        <authorList>
            <person name="Haridas S."/>
            <person name="Albert R."/>
            <person name="Binder M."/>
            <person name="Bloem J."/>
            <person name="Labutti K."/>
            <person name="Salamov A."/>
            <person name="Andreopoulos B."/>
            <person name="Baker S."/>
            <person name="Barry K."/>
            <person name="Bills G."/>
            <person name="Bluhm B."/>
            <person name="Cannon C."/>
            <person name="Castanera R."/>
            <person name="Culley D."/>
            <person name="Daum C."/>
            <person name="Ezra D."/>
            <person name="Gonzalez J."/>
            <person name="Henrissat B."/>
            <person name="Kuo A."/>
            <person name="Liang C."/>
            <person name="Lipzen A."/>
            <person name="Lutzoni F."/>
            <person name="Magnuson J."/>
            <person name="Mondo S."/>
            <person name="Nolan M."/>
            <person name="Ohm R."/>
            <person name="Pangilinan J."/>
            <person name="Park H.-J."/>
            <person name="Ramirez L."/>
            <person name="Alfaro M."/>
            <person name="Sun H."/>
            <person name="Tritt A."/>
            <person name="Yoshinaga Y."/>
            <person name="Zwiers L.-H."/>
            <person name="Turgeon B."/>
            <person name="Goodwin S."/>
            <person name="Spatafora J."/>
            <person name="Crous P."/>
            <person name="Grigoriev I."/>
        </authorList>
    </citation>
    <scope>NUCLEOTIDE SEQUENCE</scope>
    <source>
        <strain evidence="2">CBS 110217</strain>
    </source>
</reference>
<gene>
    <name evidence="2" type="ORF">EK21DRAFT_116954</name>
</gene>
<evidence type="ECO:0000313" key="3">
    <source>
        <dbReference type="Proteomes" id="UP000799777"/>
    </source>
</evidence>
<sequence length="194" mass="21110">MVGQDEVMGWRMQVNGSLRIAKQPFKQGVNPPAAPAERRPPKKRKVAHSTPKRSGNGATCNALGGLALPPATAPRRPCCPQHQSPLFEPESQLDQYTQSAVTEQASDLVSGEDDDIEEEERNPQPEVDEVLESKGDSGGIKETDEPGDGAPPAPRLSPFEVADPVVYIRWRACFGDIEKNVIPAAYDTARSKHF</sequence>
<feature type="compositionally biased region" description="Polar residues" evidence="1">
    <location>
        <begin position="92"/>
        <end position="107"/>
    </location>
</feature>
<name>A0A9P4GYP1_9PLEO</name>
<feature type="compositionally biased region" description="Low complexity" evidence="1">
    <location>
        <begin position="62"/>
        <end position="80"/>
    </location>
</feature>
<keyword evidence="3" id="KW-1185">Reference proteome</keyword>
<evidence type="ECO:0000313" key="2">
    <source>
        <dbReference type="EMBL" id="KAF2025318.1"/>
    </source>
</evidence>
<dbReference type="Proteomes" id="UP000799777">
    <property type="component" value="Unassembled WGS sequence"/>
</dbReference>
<dbReference type="OrthoDB" id="3784086at2759"/>
<accession>A0A9P4GYP1</accession>